<sequence length="372" mass="41680">MEISSYKKDPQLFLSGLDSVELDKLQGGSSSELKKLVKLLQEKKIIITATYDKKIDSNPFADKVVTENEVLLKKVLAYFLPADSKNPGGQYDLQIKAGFEQLHKLINDAAAAGKTKFTLREFLAATHFSLTPDRIDDDVIGAMLDAMGSHSSKRDTLKHEVGKLTAELRTYSVIQSEISTAQQHNGTVEVGRKGVNIFDYKHYGYDSHEAFAKKDANGQYNPQYQLLKEIVIERKEAMLVSGNGDIDKIVDYEASELGITSEQYRAKLRNELSDLKSDKPVFLSARDFLTSPKKDTGALSNVHHSYKYEKDNNPLSNFATTVGDRAKPLNDKLGQKTTELNDISSRYNAVIEALNRFIQKYESVMQQILQAI</sequence>
<dbReference type="InterPro" id="IPR036139">
    <property type="entry name" value="Vir_assoc_V_ag_sf"/>
</dbReference>
<dbReference type="EMBL" id="DACTUL010000021">
    <property type="protein sequence ID" value="HAT6344982.1"/>
    <property type="molecule type" value="Genomic_DNA"/>
</dbReference>
<dbReference type="Pfam" id="PF04792">
    <property type="entry name" value="LcrV"/>
    <property type="match status" value="2"/>
</dbReference>
<reference evidence="1" key="2">
    <citation type="submission" date="2020-01" db="EMBL/GenBank/DDBJ databases">
        <authorList>
            <consortium name="NCBI Pathogen Detection Project"/>
        </authorList>
    </citation>
    <scope>NUCLEOTIDE SEQUENCE</scope>
    <source>
        <strain evidence="1">OLC2673_Aeromonas</strain>
    </source>
</reference>
<dbReference type="AlphaFoldDB" id="A0AAD3UB84"/>
<dbReference type="GO" id="GO:0005576">
    <property type="term" value="C:extracellular region"/>
    <property type="evidence" value="ECO:0007669"/>
    <property type="project" value="InterPro"/>
</dbReference>
<evidence type="ECO:0000313" key="2">
    <source>
        <dbReference type="Proteomes" id="UP000859505"/>
    </source>
</evidence>
<gene>
    <name evidence="1" type="ORF">JAJ28_002733</name>
</gene>
<proteinExistence type="predicted"/>
<protein>
    <submittedName>
        <fullName evidence="1">Virulence factor</fullName>
    </submittedName>
</protein>
<dbReference type="Proteomes" id="UP000859505">
    <property type="component" value="Unassembled WGS sequence"/>
</dbReference>
<comment type="caution">
    <text evidence="1">The sequence shown here is derived from an EMBL/GenBank/DDBJ whole genome shotgun (WGS) entry which is preliminary data.</text>
</comment>
<organism evidence="1 2">
    <name type="scientific">Aeromonas hydrophila</name>
    <dbReference type="NCBI Taxonomy" id="644"/>
    <lineage>
        <taxon>Bacteria</taxon>
        <taxon>Pseudomonadati</taxon>
        <taxon>Pseudomonadota</taxon>
        <taxon>Gammaproteobacteria</taxon>
        <taxon>Aeromonadales</taxon>
        <taxon>Aeromonadaceae</taxon>
        <taxon>Aeromonas</taxon>
    </lineage>
</organism>
<name>A0AAD3UB84_AERHY</name>
<dbReference type="RefSeq" id="WP_323970963.1">
    <property type="nucleotide sequence ID" value="NZ_JAPEEX010000001.1"/>
</dbReference>
<evidence type="ECO:0000313" key="1">
    <source>
        <dbReference type="EMBL" id="HAT6344982.1"/>
    </source>
</evidence>
<accession>A0AAD3UB84</accession>
<dbReference type="SUPFAM" id="SSF103388">
    <property type="entry name" value="Virulence-associated V antigen"/>
    <property type="match status" value="1"/>
</dbReference>
<dbReference type="InterPro" id="IPR005413">
    <property type="entry name" value="LowCa_resp_V_Ag"/>
</dbReference>
<reference evidence="1" key="1">
    <citation type="journal article" date="2018" name="Genome Biol.">
        <title>SKESA: strategic k-mer extension for scrupulous assemblies.</title>
        <authorList>
            <person name="Souvorov A."/>
            <person name="Agarwala R."/>
            <person name="Lipman D.J."/>
        </authorList>
    </citation>
    <scope>NUCLEOTIDE SEQUENCE</scope>
    <source>
        <strain evidence="1">OLC2673_Aeromonas</strain>
    </source>
</reference>
<dbReference type="PRINTS" id="PR01592">
    <property type="entry name" value="LCRVANTIGEN"/>
</dbReference>